<sequence length="195" mass="22302">MTSAQDKDDLQRYLQSARDALLWKLEGLSEYDIRRPMTPTGTNLLGLVKHMIGVELGYFGPVFGRRVPDLPQWLRSDEPNVDMWARADESRDFILDTYRRTWVFSDATINDLDLDAAGEVKTWPPERRDVTLHQILVHVVTEIHRHVGHADIVREMIDGAAGLRSDNANVAPGDQAWWAEYRDRLEQAARSADHA</sequence>
<evidence type="ECO:0000313" key="2">
    <source>
        <dbReference type="Proteomes" id="UP001185927"/>
    </source>
</evidence>
<dbReference type="InterPro" id="IPR007061">
    <property type="entry name" value="MST-like"/>
</dbReference>
<organism evidence="1 2">
    <name type="scientific">Rhodococcus globerulus</name>
    <dbReference type="NCBI Taxonomy" id="33008"/>
    <lineage>
        <taxon>Bacteria</taxon>
        <taxon>Bacillati</taxon>
        <taxon>Actinomycetota</taxon>
        <taxon>Actinomycetes</taxon>
        <taxon>Mycobacteriales</taxon>
        <taxon>Nocardiaceae</taxon>
        <taxon>Rhodococcus</taxon>
    </lineage>
</organism>
<dbReference type="Pfam" id="PF04978">
    <property type="entry name" value="MST"/>
    <property type="match status" value="1"/>
</dbReference>
<dbReference type="SUPFAM" id="SSF109854">
    <property type="entry name" value="DinB/YfiT-like putative metalloenzymes"/>
    <property type="match status" value="1"/>
</dbReference>
<evidence type="ECO:0000313" key="1">
    <source>
        <dbReference type="EMBL" id="MDV6267675.1"/>
    </source>
</evidence>
<gene>
    <name evidence="1" type="ORF">R3Q16_13765</name>
</gene>
<protein>
    <submittedName>
        <fullName evidence="1">DinB family protein</fullName>
    </submittedName>
</protein>
<dbReference type="Gene3D" id="1.20.120.450">
    <property type="entry name" value="dinb family like domain"/>
    <property type="match status" value="1"/>
</dbReference>
<keyword evidence="2" id="KW-1185">Reference proteome</keyword>
<accession>A0ABU4BU10</accession>
<dbReference type="RefSeq" id="WP_317541931.1">
    <property type="nucleotide sequence ID" value="NZ_JAWLKB010000005.1"/>
</dbReference>
<name>A0ABU4BU10_RHOGO</name>
<dbReference type="Proteomes" id="UP001185927">
    <property type="component" value="Unassembled WGS sequence"/>
</dbReference>
<dbReference type="InterPro" id="IPR034660">
    <property type="entry name" value="DinB/YfiT-like"/>
</dbReference>
<reference evidence="1 2" key="1">
    <citation type="submission" date="2023-10" db="EMBL/GenBank/DDBJ databases">
        <title>Development of a sustainable strategy for remediation of hydrocarbon-contaminated territories based on the waste exchange concept.</title>
        <authorList>
            <person name="Krivoruchko A."/>
        </authorList>
    </citation>
    <scope>NUCLEOTIDE SEQUENCE [LARGE SCALE GENOMIC DNA]</scope>
    <source>
        <strain evidence="1 2">IEGM 1203</strain>
    </source>
</reference>
<dbReference type="EMBL" id="JAWLKB010000005">
    <property type="protein sequence ID" value="MDV6267675.1"/>
    <property type="molecule type" value="Genomic_DNA"/>
</dbReference>
<proteinExistence type="predicted"/>
<comment type="caution">
    <text evidence="1">The sequence shown here is derived from an EMBL/GenBank/DDBJ whole genome shotgun (WGS) entry which is preliminary data.</text>
</comment>